<evidence type="ECO:0000313" key="3">
    <source>
        <dbReference type="EMBL" id="KZT70137.1"/>
    </source>
</evidence>
<dbReference type="AlphaFoldDB" id="A0A165R078"/>
<dbReference type="PANTHER" id="PTHR12864">
    <property type="entry name" value="RAN BINDING PROTEIN 9-RELATED"/>
    <property type="match status" value="1"/>
</dbReference>
<dbReference type="InterPro" id="IPR006595">
    <property type="entry name" value="CTLH_C"/>
</dbReference>
<name>A0A165R078_9APHY</name>
<organism evidence="3 4">
    <name type="scientific">Daedalea quercina L-15889</name>
    <dbReference type="NCBI Taxonomy" id="1314783"/>
    <lineage>
        <taxon>Eukaryota</taxon>
        <taxon>Fungi</taxon>
        <taxon>Dikarya</taxon>
        <taxon>Basidiomycota</taxon>
        <taxon>Agaricomycotina</taxon>
        <taxon>Agaricomycetes</taxon>
        <taxon>Polyporales</taxon>
        <taxon>Fomitopsis</taxon>
    </lineage>
</organism>
<reference evidence="3 4" key="1">
    <citation type="journal article" date="2016" name="Mol. Biol. Evol.">
        <title>Comparative Genomics of Early-Diverging Mushroom-Forming Fungi Provides Insights into the Origins of Lignocellulose Decay Capabilities.</title>
        <authorList>
            <person name="Nagy L.G."/>
            <person name="Riley R."/>
            <person name="Tritt A."/>
            <person name="Adam C."/>
            <person name="Daum C."/>
            <person name="Floudas D."/>
            <person name="Sun H."/>
            <person name="Yadav J.S."/>
            <person name="Pangilinan J."/>
            <person name="Larsson K.H."/>
            <person name="Matsuura K."/>
            <person name="Barry K."/>
            <person name="Labutti K."/>
            <person name="Kuo R."/>
            <person name="Ohm R.A."/>
            <person name="Bhattacharya S.S."/>
            <person name="Shirouzu T."/>
            <person name="Yoshinaga Y."/>
            <person name="Martin F.M."/>
            <person name="Grigoriev I.V."/>
            <person name="Hibbett D.S."/>
        </authorList>
    </citation>
    <scope>NUCLEOTIDE SEQUENCE [LARGE SCALE GENOMIC DNA]</scope>
    <source>
        <strain evidence="3 4">L-15889</strain>
    </source>
</reference>
<dbReference type="InterPro" id="IPR024964">
    <property type="entry name" value="CTLH/CRA"/>
</dbReference>
<dbReference type="STRING" id="1314783.A0A165R078"/>
<dbReference type="InterPro" id="IPR050618">
    <property type="entry name" value="Ubq-SigPath_Reg"/>
</dbReference>
<dbReference type="EMBL" id="KV429053">
    <property type="protein sequence ID" value="KZT70137.1"/>
    <property type="molecule type" value="Genomic_DNA"/>
</dbReference>
<dbReference type="SMART" id="SM00757">
    <property type="entry name" value="CRA"/>
    <property type="match status" value="1"/>
</dbReference>
<dbReference type="PROSITE" id="PS50897">
    <property type="entry name" value="CTLH"/>
    <property type="match status" value="1"/>
</dbReference>
<feature type="domain" description="CTLH" evidence="2">
    <location>
        <begin position="85"/>
        <end position="162"/>
    </location>
</feature>
<gene>
    <name evidence="3" type="ORF">DAEQUDRAFT_725760</name>
</gene>
<dbReference type="OrthoDB" id="8048523at2759"/>
<protein>
    <recommendedName>
        <fullName evidence="2">CTLH domain-containing protein</fullName>
    </recommendedName>
</protein>
<sequence>MAEGSSMYHNKAQGKARSLDATPDELRMLVLDYLCHNACSKTVQAFTRDSAIKYVDADGDEVMTTSDGSTFPAPLKARLSSGELRKEIRTCILSGQIDEAIDLLNKYFPSVLSENTEASPPLFKTDGRLEYIPSTSVNPAHLLINLHIQGFIEATRSIPLPYYPPGTQPPMSPISVPSGDVVAEDKEMADSKSTERLLHRAQNLYAEANRLSVAEERSQYLWELRKVGSLLAYAVPEKGPVTQYLGQDRREALADSIDSAILYRTGQPVVSSVELAARQTAVVWTMLHDQKVKLPPPSSWPAGVTPPGITRPTTVASSIPAKKSAEPETPETLVPFDLHTYLDTST</sequence>
<evidence type="ECO:0000313" key="4">
    <source>
        <dbReference type="Proteomes" id="UP000076727"/>
    </source>
</evidence>
<evidence type="ECO:0000259" key="2">
    <source>
        <dbReference type="PROSITE" id="PS50897"/>
    </source>
</evidence>
<accession>A0A165R078</accession>
<dbReference type="Pfam" id="PF10607">
    <property type="entry name" value="CTLH"/>
    <property type="match status" value="1"/>
</dbReference>
<keyword evidence="4" id="KW-1185">Reference proteome</keyword>
<evidence type="ECO:0000256" key="1">
    <source>
        <dbReference type="SAM" id="MobiDB-lite"/>
    </source>
</evidence>
<dbReference type="Proteomes" id="UP000076727">
    <property type="component" value="Unassembled WGS sequence"/>
</dbReference>
<feature type="region of interest" description="Disordered" evidence="1">
    <location>
        <begin position="297"/>
        <end position="334"/>
    </location>
</feature>
<dbReference type="InterPro" id="IPR013144">
    <property type="entry name" value="CRA_dom"/>
</dbReference>
<proteinExistence type="predicted"/>